<keyword evidence="1" id="KW-0812">Transmembrane</keyword>
<dbReference type="InterPro" id="IPR054539">
    <property type="entry name" value="Beta-prop_PDH"/>
</dbReference>
<reference evidence="3 4" key="1">
    <citation type="submission" date="2015-10" db="EMBL/GenBank/DDBJ databases">
        <title>Genomic differences between typical nodule nitrogen-fixing rhizobial strains and those coming from bean seeds.</title>
        <authorList>
            <person name="Peralta H."/>
            <person name="Aguilar-Vera A."/>
            <person name="Diaz R."/>
            <person name="Mora Y."/>
            <person name="Martinez-Batallar G."/>
            <person name="Salazar E."/>
            <person name="Vargas-Lagunas C."/>
            <person name="Encarnacion S."/>
            <person name="Girard L."/>
            <person name="Mora J."/>
        </authorList>
    </citation>
    <scope>NUCLEOTIDE SEQUENCE [LARGE SCALE GENOMIC DNA]</scope>
    <source>
        <strain evidence="3 4">CFNEI 73</strain>
    </source>
</reference>
<evidence type="ECO:0000313" key="4">
    <source>
        <dbReference type="Proteomes" id="UP000182306"/>
    </source>
</evidence>
<gene>
    <name evidence="3" type="ORF">SAMCFNEI73_Ch2325</name>
</gene>
<dbReference type="Gene3D" id="2.120.10.30">
    <property type="entry name" value="TolB, C-terminal domain"/>
    <property type="match status" value="1"/>
</dbReference>
<dbReference type="Pfam" id="PF22807">
    <property type="entry name" value="TrAA12"/>
    <property type="match status" value="2"/>
</dbReference>
<dbReference type="EMBL" id="CP013107">
    <property type="protein sequence ID" value="APG91606.1"/>
    <property type="molecule type" value="Genomic_DNA"/>
</dbReference>
<sequence>MPDKEYCEAAARLTTKRHMRSEDIAMKTGLPLNSLILILLGSLIAGCTSVSAQRTGAIAGSGGYGPNPTLPKPRPTLIPTIRIAEAKGWQDGTMPRPAKGLRVNAFATGLDHPRWLHMLPNGDVLVAESNAPEKKNSGFSLRKLVMGAAMKRAGAATKSANRITLLRDTDGDGVADLRRPFLEGLNSPFGMTLSNGRLYVANTDALVAFPYRSGRTRITARPEKIVDLPAGDLNHHWTKDVIASPDGRKLYVTVGSNSNVGENGMAAERNRAAVLEVDRTSRRTRVFASGLRNPNGLSWNPQSGELWVAVNERDEIGDDLVPDYMTSVRAGGFYGWPYSYFGRNVDQRVKPQRPDLVARAIKPDYALGSHTASLGLTFSKGASLGPSYRNGAFVGQHGSWNRSVYSGYKVVFVPFRNGKPNGPPRDVLTGFIGRDNKAMGRPVGVVIDKKGSLLVADDVGNVIWRVSRRGK</sequence>
<dbReference type="InterPro" id="IPR011041">
    <property type="entry name" value="Quinoprot_gluc/sorb_DH_b-prop"/>
</dbReference>
<dbReference type="PANTHER" id="PTHR19328">
    <property type="entry name" value="HEDGEHOG-INTERACTING PROTEIN"/>
    <property type="match status" value="1"/>
</dbReference>
<dbReference type="Proteomes" id="UP000182306">
    <property type="component" value="Chromosome"/>
</dbReference>
<feature type="transmembrane region" description="Helical" evidence="1">
    <location>
        <begin position="24"/>
        <end position="45"/>
    </location>
</feature>
<protein>
    <submittedName>
        <fullName evidence="3">L-sorbosone dehydrogenase</fullName>
    </submittedName>
</protein>
<dbReference type="AlphaFoldDB" id="A0A1L3LNI6"/>
<organism evidence="3 4">
    <name type="scientific">Sinorhizobium americanum</name>
    <dbReference type="NCBI Taxonomy" id="194963"/>
    <lineage>
        <taxon>Bacteria</taxon>
        <taxon>Pseudomonadati</taxon>
        <taxon>Pseudomonadota</taxon>
        <taxon>Alphaproteobacteria</taxon>
        <taxon>Hyphomicrobiales</taxon>
        <taxon>Rhizobiaceae</taxon>
        <taxon>Sinorhizobium/Ensifer group</taxon>
        <taxon>Sinorhizobium</taxon>
    </lineage>
</organism>
<dbReference type="STRING" id="194963.SAMCFNEI73_Ch2325"/>
<name>A0A1L3LNI6_9HYPH</name>
<keyword evidence="4" id="KW-1185">Reference proteome</keyword>
<evidence type="ECO:0000256" key="1">
    <source>
        <dbReference type="SAM" id="Phobius"/>
    </source>
</evidence>
<feature type="domain" description="Pyrroloquinoline quinone-dependent pyranose dehydrogenase beta-propeller" evidence="2">
    <location>
        <begin position="360"/>
        <end position="467"/>
    </location>
</feature>
<keyword evidence="1" id="KW-1133">Transmembrane helix</keyword>
<feature type="domain" description="Pyrroloquinoline quinone-dependent pyranose dehydrogenase beta-propeller" evidence="2">
    <location>
        <begin position="98"/>
        <end position="316"/>
    </location>
</feature>
<accession>A0A1L3LNI6</accession>
<dbReference type="InterPro" id="IPR011042">
    <property type="entry name" value="6-blade_b-propeller_TolB-like"/>
</dbReference>
<evidence type="ECO:0000313" key="3">
    <source>
        <dbReference type="EMBL" id="APG91606.1"/>
    </source>
</evidence>
<proteinExistence type="predicted"/>
<dbReference type="PANTHER" id="PTHR19328:SF55">
    <property type="entry name" value="BLR6566 PROTEIN"/>
    <property type="match status" value="1"/>
</dbReference>
<dbReference type="SUPFAM" id="SSF50952">
    <property type="entry name" value="Soluble quinoprotein glucose dehydrogenase"/>
    <property type="match status" value="1"/>
</dbReference>
<keyword evidence="1" id="KW-0472">Membrane</keyword>
<evidence type="ECO:0000259" key="2">
    <source>
        <dbReference type="Pfam" id="PF22807"/>
    </source>
</evidence>
<dbReference type="KEGG" id="same:SAMCFNEI73_Ch2325"/>